<protein>
    <recommendedName>
        <fullName evidence="1">4Fe-4S ferredoxin-type domain-containing protein</fullName>
    </recommendedName>
</protein>
<dbReference type="PANTHER" id="PTHR43534">
    <property type="entry name" value="MIND SUPERFAMILY P-LOOP ATPASE CONTAINING AN INSERTED FERREDOXIN DOMAIN"/>
    <property type="match status" value="1"/>
</dbReference>
<organism evidence="2 3">
    <name type="scientific">Methanobacterium bryantii</name>
    <dbReference type="NCBI Taxonomy" id="2161"/>
    <lineage>
        <taxon>Archaea</taxon>
        <taxon>Methanobacteriati</taxon>
        <taxon>Methanobacteriota</taxon>
        <taxon>Methanomada group</taxon>
        <taxon>Methanobacteria</taxon>
        <taxon>Methanobacteriales</taxon>
        <taxon>Methanobacteriaceae</taxon>
        <taxon>Methanobacterium</taxon>
    </lineage>
</organism>
<keyword evidence="3" id="KW-1185">Reference proteome</keyword>
<proteinExistence type="predicted"/>
<dbReference type="SUPFAM" id="SSF54862">
    <property type="entry name" value="4Fe-4S ferredoxins"/>
    <property type="match status" value="1"/>
</dbReference>
<gene>
    <name evidence="2" type="ORF">ASJ80_11250</name>
</gene>
<dbReference type="PROSITE" id="PS00198">
    <property type="entry name" value="4FE4S_FER_1"/>
    <property type="match status" value="1"/>
</dbReference>
<dbReference type="PROSITE" id="PS51379">
    <property type="entry name" value="4FE4S_FER_2"/>
    <property type="match status" value="2"/>
</dbReference>
<dbReference type="AlphaFoldDB" id="A0A2A2H673"/>
<feature type="domain" description="4Fe-4S ferredoxin-type" evidence="1">
    <location>
        <begin position="228"/>
        <end position="256"/>
    </location>
</feature>
<dbReference type="RefSeq" id="WP_069585575.1">
    <property type="nucleotide sequence ID" value="NZ_LMVM01000012.1"/>
</dbReference>
<dbReference type="GO" id="GO:0016491">
    <property type="term" value="F:oxidoreductase activity"/>
    <property type="evidence" value="ECO:0007669"/>
    <property type="project" value="UniProtKB-ARBA"/>
</dbReference>
<dbReference type="InterPro" id="IPR017896">
    <property type="entry name" value="4Fe4S_Fe-S-bd"/>
</dbReference>
<dbReference type="PANTHER" id="PTHR43534:SF1">
    <property type="entry name" value="4FE-4S CLUSTER CONTAINING PARA FAMILY ATPASE PROTEIN"/>
    <property type="match status" value="1"/>
</dbReference>
<accession>A0A2A2H673</accession>
<dbReference type="Pfam" id="PF13187">
    <property type="entry name" value="Fer4_9"/>
    <property type="match status" value="1"/>
</dbReference>
<dbReference type="Gene3D" id="3.30.70.20">
    <property type="match status" value="1"/>
</dbReference>
<evidence type="ECO:0000313" key="3">
    <source>
        <dbReference type="Proteomes" id="UP000217784"/>
    </source>
</evidence>
<reference evidence="2 3" key="1">
    <citation type="journal article" date="2017" name="BMC Genomics">
        <title>Genomic analysis of methanogenic archaea reveals a shift towards energy conservation.</title>
        <authorList>
            <person name="Gilmore S.P."/>
            <person name="Henske J.K."/>
            <person name="Sexton J.A."/>
            <person name="Solomon K.V."/>
            <person name="Seppala S."/>
            <person name="Yoo J.I."/>
            <person name="Huyett L.M."/>
            <person name="Pressman A."/>
            <person name="Cogan J.Z."/>
            <person name="Kivenson V."/>
            <person name="Peng X."/>
            <person name="Tan Y."/>
            <person name="Valentine D.L."/>
            <person name="O'Malley M.A."/>
        </authorList>
    </citation>
    <scope>NUCLEOTIDE SEQUENCE [LARGE SCALE GENOMIC DNA]</scope>
    <source>
        <strain evidence="2 3">M.o.H.</strain>
    </source>
</reference>
<comment type="caution">
    <text evidence="2">The sequence shown here is derived from an EMBL/GenBank/DDBJ whole genome shotgun (WGS) entry which is preliminary data.</text>
</comment>
<sequence length="263" mass="29547">MCEFCVQHGAGKKWYLAAQNYADKLVQSQERRLFIESVFKDYRKMYGRQVRIADVALKIPLVKKYALMKFNAFFTSDHSGHVVSLEDAVSICGIPGRVSLVDCPCSKYLFGKDVKKCILFGTTAEIVDNIPEFAPVQDIGAEDAAEFLKGLDEQGTIHTIWTFKTPYIGVICNCNNRDCVLMHLNQRYKDLNVIREGHEVAVVNKEICNGCGNCQRACQFKAVTINEKKAKINNSCYGCGVCRNFCPVGAIQLVPRIELELIK</sequence>
<dbReference type="Proteomes" id="UP000217784">
    <property type="component" value="Unassembled WGS sequence"/>
</dbReference>
<evidence type="ECO:0000313" key="2">
    <source>
        <dbReference type="EMBL" id="PAV04877.1"/>
    </source>
</evidence>
<dbReference type="EMBL" id="LMVM01000012">
    <property type="protein sequence ID" value="PAV04877.1"/>
    <property type="molecule type" value="Genomic_DNA"/>
</dbReference>
<name>A0A2A2H673_METBR</name>
<dbReference type="OrthoDB" id="23833at2157"/>
<dbReference type="InterPro" id="IPR017900">
    <property type="entry name" value="4Fe4S_Fe_S_CS"/>
</dbReference>
<evidence type="ECO:0000259" key="1">
    <source>
        <dbReference type="PROSITE" id="PS51379"/>
    </source>
</evidence>
<feature type="domain" description="4Fe-4S ferredoxin-type" evidence="1">
    <location>
        <begin position="199"/>
        <end position="227"/>
    </location>
</feature>